<organism evidence="1">
    <name type="scientific">marine sediment metagenome</name>
    <dbReference type="NCBI Taxonomy" id="412755"/>
    <lineage>
        <taxon>unclassified sequences</taxon>
        <taxon>metagenomes</taxon>
        <taxon>ecological metagenomes</taxon>
    </lineage>
</organism>
<dbReference type="AlphaFoldDB" id="A0A0F9JBY5"/>
<gene>
    <name evidence="1" type="ORF">LCGC14_1472500</name>
</gene>
<sequence length="98" mass="11002">MNASYSYFLDEALKKAVARAKEFTPGDSRLAGIAWIRSVTGQEDHPILSLNQYCLDHGVNAVCFTRYSILIFRNSKEGKGIPHNSRSRRGAKVVIDSW</sequence>
<protein>
    <submittedName>
        <fullName evidence="1">Uncharacterized protein</fullName>
    </submittedName>
</protein>
<dbReference type="EMBL" id="LAZR01010372">
    <property type="protein sequence ID" value="KKM67299.1"/>
    <property type="molecule type" value="Genomic_DNA"/>
</dbReference>
<proteinExistence type="predicted"/>
<name>A0A0F9JBY5_9ZZZZ</name>
<comment type="caution">
    <text evidence="1">The sequence shown here is derived from an EMBL/GenBank/DDBJ whole genome shotgun (WGS) entry which is preliminary data.</text>
</comment>
<reference evidence="1" key="1">
    <citation type="journal article" date="2015" name="Nature">
        <title>Complex archaea that bridge the gap between prokaryotes and eukaryotes.</title>
        <authorList>
            <person name="Spang A."/>
            <person name="Saw J.H."/>
            <person name="Jorgensen S.L."/>
            <person name="Zaremba-Niedzwiedzka K."/>
            <person name="Martijn J."/>
            <person name="Lind A.E."/>
            <person name="van Eijk R."/>
            <person name="Schleper C."/>
            <person name="Guy L."/>
            <person name="Ettema T.J."/>
        </authorList>
    </citation>
    <scope>NUCLEOTIDE SEQUENCE</scope>
</reference>
<evidence type="ECO:0000313" key="1">
    <source>
        <dbReference type="EMBL" id="KKM67299.1"/>
    </source>
</evidence>
<accession>A0A0F9JBY5</accession>